<evidence type="ECO:0000313" key="1">
    <source>
        <dbReference type="EMBL" id="KEQ00774.1"/>
    </source>
</evidence>
<comment type="caution">
    <text evidence="1">The sequence shown here is derived from an EMBL/GenBank/DDBJ whole genome shotgun (WGS) entry which is preliminary data.</text>
</comment>
<name>A0A074VZY3_9NEIS</name>
<evidence type="ECO:0000313" key="2">
    <source>
        <dbReference type="Proteomes" id="UP000027644"/>
    </source>
</evidence>
<dbReference type="Proteomes" id="UP000027644">
    <property type="component" value="Unassembled WGS sequence"/>
</dbReference>
<dbReference type="AlphaFoldDB" id="A0A074VZY3"/>
<gene>
    <name evidence="1" type="ORF">SASC598J21_014620</name>
</gene>
<dbReference type="EMBL" id="AVQL01000445">
    <property type="protein sequence ID" value="KEQ00774.1"/>
    <property type="molecule type" value="Genomic_DNA"/>
</dbReference>
<reference evidence="1 2" key="1">
    <citation type="journal article" date="2014" name="PLoS Genet.">
        <title>Hidden diversity in honey bee gut symbionts detected by single-cell genomics.</title>
        <authorList>
            <person name="Engel P."/>
            <person name="Stepanauskas R."/>
            <person name="Moran N."/>
        </authorList>
    </citation>
    <scope>NUCLEOTIDE SEQUENCE [LARGE SCALE GENOMIC DNA]</scope>
    <source>
        <strain evidence="1 2">SCGC AB-598-J21</strain>
    </source>
</reference>
<proteinExistence type="predicted"/>
<accession>A0A074VZY3</accession>
<organism evidence="1 2">
    <name type="scientific">Snodgrassella alvi SCGC AB-598-J21</name>
    <dbReference type="NCBI Taxonomy" id="1385367"/>
    <lineage>
        <taxon>Bacteria</taxon>
        <taxon>Pseudomonadati</taxon>
        <taxon>Pseudomonadota</taxon>
        <taxon>Betaproteobacteria</taxon>
        <taxon>Neisseriales</taxon>
        <taxon>Neisseriaceae</taxon>
        <taxon>Snodgrassella</taxon>
    </lineage>
</organism>
<protein>
    <submittedName>
        <fullName evidence="1">Uncharacterized protein</fullName>
    </submittedName>
</protein>
<sequence>MSGQLFGLGMDMKITRQLIRMDHHTPAPDHGGEKGKKHYEINYWIDGNFHYHILKWNQ</sequence>